<gene>
    <name evidence="3" type="ORF">KFK09_028280</name>
</gene>
<sequence>MSSQAPSKKTIWRKTEDYKKKDDIEKNLEAAGINEGNSLMLEKIDPKKSDGEANKDGNKIVQKEDERNVSNIPLNVNKFNALNHLMEESPRFTWCNNKSGGTRILERLGSPLVLNLCNSNSTNKRRIIFEDIWGSFPASFAVVKKKWNKKFSGDYSQILKAKCKRMLKALFFWSKAKLRNLEDLKSNLMEDILKLQITEAEVGWLSEDDCWKMKSKVAELNSTMARLCSWWKQRAKLFSIKWKQRSCNLDDWPNPCKILNMEEKDNLSKEFTVEEIEFVIKNLGNNIAPGSDGITYSFIKFYWNIVKEDFVNALNHFLNYGNMDYNWKYTLVVLIPKVSNPLMPSNYRPISLCNLVYKIAAKVILNRIMPVITLLISEEQATFIRGRSISDHILIAQEMFHKFRYSKVASGMVAYKVDMEQAYDSMSWKTLKQVLKYFEFPEMISNLILECVLDPRFSIMINGNPSGWIKAESGFRQGCPLSPILFIMCSQLVTSAFTNSSIGIGVCSNSPRISHLLFTDDVMVFSVATRKAVLEVKAILSKFSMWTGQKINTE</sequence>
<dbReference type="SMR" id="A0A8T3A2Y0"/>
<dbReference type="InterPro" id="IPR000477">
    <property type="entry name" value="RT_dom"/>
</dbReference>
<evidence type="ECO:0000313" key="4">
    <source>
        <dbReference type="Proteomes" id="UP000829196"/>
    </source>
</evidence>
<evidence type="ECO:0000259" key="2">
    <source>
        <dbReference type="PROSITE" id="PS50878"/>
    </source>
</evidence>
<dbReference type="PANTHER" id="PTHR31635">
    <property type="entry name" value="REVERSE TRANSCRIPTASE DOMAIN-CONTAINING PROTEIN-RELATED"/>
    <property type="match status" value="1"/>
</dbReference>
<protein>
    <recommendedName>
        <fullName evidence="2">Reverse transcriptase domain-containing protein</fullName>
    </recommendedName>
</protein>
<name>A0A8T3A2Y0_DENNO</name>
<dbReference type="SUPFAM" id="SSF56672">
    <property type="entry name" value="DNA/RNA polymerases"/>
    <property type="match status" value="1"/>
</dbReference>
<evidence type="ECO:0000313" key="3">
    <source>
        <dbReference type="EMBL" id="KAI0488449.1"/>
    </source>
</evidence>
<feature type="domain" description="Reverse transcriptase" evidence="2">
    <location>
        <begin position="316"/>
        <end position="554"/>
    </location>
</feature>
<dbReference type="Proteomes" id="UP000829196">
    <property type="component" value="Unassembled WGS sequence"/>
</dbReference>
<dbReference type="Pfam" id="PF00078">
    <property type="entry name" value="RVT_1"/>
    <property type="match status" value="1"/>
</dbReference>
<dbReference type="InterPro" id="IPR043502">
    <property type="entry name" value="DNA/RNA_pol_sf"/>
</dbReference>
<accession>A0A8T3A2Y0</accession>
<dbReference type="EMBL" id="JAGYWB010000019">
    <property type="protein sequence ID" value="KAI0488449.1"/>
    <property type="molecule type" value="Genomic_DNA"/>
</dbReference>
<dbReference type="PROSITE" id="PS50878">
    <property type="entry name" value="RT_POL"/>
    <property type="match status" value="1"/>
</dbReference>
<keyword evidence="4" id="KW-1185">Reference proteome</keyword>
<evidence type="ECO:0000256" key="1">
    <source>
        <dbReference type="SAM" id="MobiDB-lite"/>
    </source>
</evidence>
<dbReference type="OrthoDB" id="1744687at2759"/>
<organism evidence="3 4">
    <name type="scientific">Dendrobium nobile</name>
    <name type="common">Orchid</name>
    <dbReference type="NCBI Taxonomy" id="94219"/>
    <lineage>
        <taxon>Eukaryota</taxon>
        <taxon>Viridiplantae</taxon>
        <taxon>Streptophyta</taxon>
        <taxon>Embryophyta</taxon>
        <taxon>Tracheophyta</taxon>
        <taxon>Spermatophyta</taxon>
        <taxon>Magnoliopsida</taxon>
        <taxon>Liliopsida</taxon>
        <taxon>Asparagales</taxon>
        <taxon>Orchidaceae</taxon>
        <taxon>Epidendroideae</taxon>
        <taxon>Malaxideae</taxon>
        <taxon>Dendrobiinae</taxon>
        <taxon>Dendrobium</taxon>
    </lineage>
</organism>
<dbReference type="AlphaFoldDB" id="A0A8T3A2Y0"/>
<reference evidence="3" key="1">
    <citation type="journal article" date="2022" name="Front. Genet.">
        <title>Chromosome-Scale Assembly of the Dendrobium nobile Genome Provides Insights Into the Molecular Mechanism of the Biosynthesis of the Medicinal Active Ingredient of Dendrobium.</title>
        <authorList>
            <person name="Xu Q."/>
            <person name="Niu S.-C."/>
            <person name="Li K.-L."/>
            <person name="Zheng P.-J."/>
            <person name="Zhang X.-J."/>
            <person name="Jia Y."/>
            <person name="Liu Y."/>
            <person name="Niu Y.-X."/>
            <person name="Yu L.-H."/>
            <person name="Chen D.-F."/>
            <person name="Zhang G.-Q."/>
        </authorList>
    </citation>
    <scope>NUCLEOTIDE SEQUENCE</scope>
    <source>
        <tissue evidence="3">Leaf</tissue>
    </source>
</reference>
<proteinExistence type="predicted"/>
<dbReference type="PANTHER" id="PTHR31635:SF196">
    <property type="entry name" value="REVERSE TRANSCRIPTASE DOMAIN-CONTAINING PROTEIN-RELATED"/>
    <property type="match status" value="1"/>
</dbReference>
<dbReference type="CDD" id="cd01650">
    <property type="entry name" value="RT_nLTR_like"/>
    <property type="match status" value="1"/>
</dbReference>
<feature type="compositionally biased region" description="Basic and acidic residues" evidence="1">
    <location>
        <begin position="42"/>
        <end position="63"/>
    </location>
</feature>
<feature type="region of interest" description="Disordered" evidence="1">
    <location>
        <begin position="39"/>
        <end position="63"/>
    </location>
</feature>
<comment type="caution">
    <text evidence="3">The sequence shown here is derived from an EMBL/GenBank/DDBJ whole genome shotgun (WGS) entry which is preliminary data.</text>
</comment>